<dbReference type="Gene3D" id="1.20.1740.10">
    <property type="entry name" value="Amino acid/polyamine transporter I"/>
    <property type="match status" value="1"/>
</dbReference>
<feature type="transmembrane region" description="Helical" evidence="5">
    <location>
        <begin position="77"/>
        <end position="96"/>
    </location>
</feature>
<evidence type="ECO:0000256" key="4">
    <source>
        <dbReference type="ARBA" id="ARBA00023136"/>
    </source>
</evidence>
<dbReference type="InterPro" id="IPR004841">
    <property type="entry name" value="AA-permease/SLC12A_dom"/>
</dbReference>
<organism evidence="8 9">
    <name type="scientific">Aspergillus fumigatiaffinis</name>
    <dbReference type="NCBI Taxonomy" id="340414"/>
    <lineage>
        <taxon>Eukaryota</taxon>
        <taxon>Fungi</taxon>
        <taxon>Dikarya</taxon>
        <taxon>Ascomycota</taxon>
        <taxon>Pezizomycotina</taxon>
        <taxon>Eurotiomycetes</taxon>
        <taxon>Eurotiomycetidae</taxon>
        <taxon>Eurotiales</taxon>
        <taxon>Aspergillaceae</taxon>
        <taxon>Aspergillus</taxon>
        <taxon>Aspergillus subgen. Fumigati</taxon>
    </lineage>
</organism>
<keyword evidence="6" id="KW-0732">Signal</keyword>
<keyword evidence="9" id="KW-1185">Reference proteome</keyword>
<keyword evidence="3 5" id="KW-1133">Transmembrane helix</keyword>
<evidence type="ECO:0000313" key="8">
    <source>
        <dbReference type="EMBL" id="KAF4240844.1"/>
    </source>
</evidence>
<dbReference type="OrthoDB" id="3900342at2759"/>
<feature type="domain" description="Amino acid permease/ SLC12A" evidence="7">
    <location>
        <begin position="2"/>
        <end position="306"/>
    </location>
</feature>
<accession>A0A8H4H4L5</accession>
<protein>
    <recommendedName>
        <fullName evidence="7">Amino acid permease/ SLC12A domain-containing protein</fullName>
    </recommendedName>
</protein>
<feature type="transmembrane region" description="Helical" evidence="5">
    <location>
        <begin position="201"/>
        <end position="225"/>
    </location>
</feature>
<dbReference type="Pfam" id="PF00324">
    <property type="entry name" value="AA_permease"/>
    <property type="match status" value="1"/>
</dbReference>
<dbReference type="PANTHER" id="PTHR43341:SF37">
    <property type="entry name" value="AMINO ACID TRANSPORTER (EUROFUNG)"/>
    <property type="match status" value="1"/>
</dbReference>
<feature type="signal peptide" evidence="6">
    <location>
        <begin position="1"/>
        <end position="15"/>
    </location>
</feature>
<feature type="chain" id="PRO_5044155156" description="Amino acid permease/ SLC12A domain-containing protein" evidence="6">
    <location>
        <begin position="16"/>
        <end position="350"/>
    </location>
</feature>
<keyword evidence="4 5" id="KW-0472">Membrane</keyword>
<evidence type="ECO:0000256" key="6">
    <source>
        <dbReference type="SAM" id="SignalP"/>
    </source>
</evidence>
<proteinExistence type="predicted"/>
<sequence length="350" mass="38451">MVVVIISFIVITAGGAPEGDAIGFRYWNAEPFTNGFKGFLSVLPTCVFSMAGSENAALVATEVANPRRSVPKAVGSIWVRLALFYILGSLMMTLCVSPHDPNLFGGSGSNASPFVIAYKNAGIPAMAHITNAVIFVSVVSTGSISAYGGSRLLVGLAHVQMAPPIFKRADKTGRPWAGYILTLTIGGALAYLNVSHTGAEVFSWLSSLVSLLTLFGWGMICLSHLRFRYAWKLQERSDPNLPWRSWAYPYAAWWGLISCTIMVIVEFYLSVWPLGERPSVKNFFANYVSVVAVIVIWTGAQLWYRGPIWVNAAQIDLDACRRFYADHEDEESHPPAMQRSIKRAVGRLFE</sequence>
<dbReference type="GO" id="GO:0015171">
    <property type="term" value="F:amino acid transmembrane transporter activity"/>
    <property type="evidence" value="ECO:0007669"/>
    <property type="project" value="TreeGrafter"/>
</dbReference>
<dbReference type="Proteomes" id="UP000653565">
    <property type="component" value="Unassembled WGS sequence"/>
</dbReference>
<evidence type="ECO:0000256" key="3">
    <source>
        <dbReference type="ARBA" id="ARBA00022989"/>
    </source>
</evidence>
<evidence type="ECO:0000259" key="7">
    <source>
        <dbReference type="Pfam" id="PF00324"/>
    </source>
</evidence>
<dbReference type="EMBL" id="JAAAPX010000024">
    <property type="protein sequence ID" value="KAF4240844.1"/>
    <property type="molecule type" value="Genomic_DNA"/>
</dbReference>
<evidence type="ECO:0000313" key="9">
    <source>
        <dbReference type="Proteomes" id="UP000653565"/>
    </source>
</evidence>
<gene>
    <name evidence="8" type="ORF">CNMCM6805_004648</name>
</gene>
<comment type="caution">
    <text evidence="8">The sequence shown here is derived from an EMBL/GenBank/DDBJ whole genome shotgun (WGS) entry which is preliminary data.</text>
</comment>
<feature type="transmembrane region" description="Helical" evidence="5">
    <location>
        <begin position="246"/>
        <end position="271"/>
    </location>
</feature>
<comment type="subcellular location">
    <subcellularLocation>
        <location evidence="1">Membrane</location>
        <topology evidence="1">Multi-pass membrane protein</topology>
    </subcellularLocation>
</comment>
<reference evidence="8" key="2">
    <citation type="submission" date="2020-04" db="EMBL/GenBank/DDBJ databases">
        <authorList>
            <person name="Santos R.A.C."/>
            <person name="Steenwyk J.L."/>
            <person name="Rivero-Menendez O."/>
            <person name="Mead M.E."/>
            <person name="Silva L.P."/>
            <person name="Bastos R.W."/>
            <person name="Alastruey-Izquierdo A."/>
            <person name="Goldman G.H."/>
            <person name="Rokas A."/>
        </authorList>
    </citation>
    <scope>NUCLEOTIDE SEQUENCE</scope>
    <source>
        <strain evidence="8">CNM-CM6805</strain>
    </source>
</reference>
<dbReference type="GO" id="GO:0016020">
    <property type="term" value="C:membrane"/>
    <property type="evidence" value="ECO:0007669"/>
    <property type="project" value="UniProtKB-SubCell"/>
</dbReference>
<dbReference type="PANTHER" id="PTHR43341">
    <property type="entry name" value="AMINO ACID PERMEASE"/>
    <property type="match status" value="1"/>
</dbReference>
<keyword evidence="2 5" id="KW-0812">Transmembrane</keyword>
<dbReference type="AlphaFoldDB" id="A0A8H4H4L5"/>
<feature type="transmembrane region" description="Helical" evidence="5">
    <location>
        <begin position="176"/>
        <end position="195"/>
    </location>
</feature>
<dbReference type="InterPro" id="IPR050524">
    <property type="entry name" value="APC_YAT"/>
</dbReference>
<evidence type="ECO:0000256" key="5">
    <source>
        <dbReference type="SAM" id="Phobius"/>
    </source>
</evidence>
<dbReference type="PIRSF" id="PIRSF006060">
    <property type="entry name" value="AA_transporter"/>
    <property type="match status" value="1"/>
</dbReference>
<reference evidence="8" key="1">
    <citation type="journal article" date="2020" name="bioRxiv">
        <title>Genomic and phenotypic heterogeneity of clinical isolates of the human pathogens Aspergillus fumigatus, Aspergillus lentulus and Aspergillus fumigatiaffinis.</title>
        <authorList>
            <person name="dos Santos R.A.C."/>
            <person name="Steenwyk J.L."/>
            <person name="Rivero-Menendez O."/>
            <person name="Mead M.E."/>
            <person name="Silva L.P."/>
            <person name="Bastos R.W."/>
            <person name="Alastruey-Izquierdo A."/>
            <person name="Goldman G.H."/>
            <person name="Rokas A."/>
        </authorList>
    </citation>
    <scope>NUCLEOTIDE SEQUENCE</scope>
    <source>
        <strain evidence="8">CNM-CM6805</strain>
    </source>
</reference>
<feature type="transmembrane region" description="Helical" evidence="5">
    <location>
        <begin position="283"/>
        <end position="304"/>
    </location>
</feature>
<evidence type="ECO:0000256" key="1">
    <source>
        <dbReference type="ARBA" id="ARBA00004141"/>
    </source>
</evidence>
<name>A0A8H4H4L5_9EURO</name>
<evidence type="ECO:0000256" key="2">
    <source>
        <dbReference type="ARBA" id="ARBA00022692"/>
    </source>
</evidence>